<evidence type="ECO:0000256" key="5">
    <source>
        <dbReference type="RuleBase" id="RU362125"/>
    </source>
</evidence>
<name>A0ABN4IKH8_THEA5</name>
<dbReference type="SUPFAM" id="SSF56645">
    <property type="entry name" value="Acyl-CoA dehydrogenase NM domain-like"/>
    <property type="match status" value="1"/>
</dbReference>
<dbReference type="InterPro" id="IPR009075">
    <property type="entry name" value="AcylCo_DH/oxidase_C"/>
</dbReference>
<evidence type="ECO:0000256" key="4">
    <source>
        <dbReference type="ARBA" id="ARBA00022827"/>
    </source>
</evidence>
<dbReference type="InterPro" id="IPR006089">
    <property type="entry name" value="Acyl-CoA_DH_CS"/>
</dbReference>
<dbReference type="EC" id="1.3.8.1" evidence="9"/>
<dbReference type="Gene3D" id="1.20.140.10">
    <property type="entry name" value="Butyryl-CoA Dehydrogenase, subunit A, domain 3"/>
    <property type="match status" value="1"/>
</dbReference>
<keyword evidence="4 5" id="KW-0274">FAD</keyword>
<evidence type="ECO:0000259" key="8">
    <source>
        <dbReference type="Pfam" id="PF02771"/>
    </source>
</evidence>
<dbReference type="PROSITE" id="PS00073">
    <property type="entry name" value="ACYL_COA_DH_2"/>
    <property type="match status" value="1"/>
</dbReference>
<evidence type="ECO:0000256" key="1">
    <source>
        <dbReference type="ARBA" id="ARBA00001974"/>
    </source>
</evidence>
<feature type="domain" description="Acyl-CoA dehydrogenase/oxidase C-terminal" evidence="6">
    <location>
        <begin position="256"/>
        <end position="403"/>
    </location>
</feature>
<dbReference type="PROSITE" id="PS00072">
    <property type="entry name" value="ACYL_COA_DH_1"/>
    <property type="match status" value="1"/>
</dbReference>
<evidence type="ECO:0000256" key="2">
    <source>
        <dbReference type="ARBA" id="ARBA00009347"/>
    </source>
</evidence>
<gene>
    <name evidence="9" type="ORF">TO73_0830</name>
</gene>
<dbReference type="Proteomes" id="UP000058660">
    <property type="component" value="Chromosome"/>
</dbReference>
<dbReference type="PIRSF" id="PIRSF016578">
    <property type="entry name" value="HsaA"/>
    <property type="match status" value="1"/>
</dbReference>
<evidence type="ECO:0000259" key="6">
    <source>
        <dbReference type="Pfam" id="PF00441"/>
    </source>
</evidence>
<evidence type="ECO:0000313" key="10">
    <source>
        <dbReference type="Proteomes" id="UP000058660"/>
    </source>
</evidence>
<reference evidence="10" key="1">
    <citation type="journal article" date="2015" name="PLoS ONE">
        <title>Complete Genome Sequence of Thermus aquaticus Y51MC23.</title>
        <authorList>
            <person name="Brumm P.J."/>
            <person name="Monsma S."/>
            <person name="Keough B."/>
            <person name="Jasinovica S."/>
            <person name="Ferguson E."/>
            <person name="Schoenfeld T."/>
            <person name="Lodes M."/>
            <person name="Mead D.A."/>
        </authorList>
    </citation>
    <scope>NUCLEOTIDE SEQUENCE [LARGE SCALE GENOMIC DNA]</scope>
    <source>
        <strain evidence="10">BAA-2747 / Y51MC23</strain>
    </source>
</reference>
<sequence>MALGGRAPLEFLAKMQEESVPPKGPCLAGRREGRLGAEVPVEALGAVQDLARRFAREKVLPEAARLDREARFPWELFWEGVALGLPVLVVPEVYGSAGLGPKALAVVAEELAYACPGVAAALLLNNLVADALLLSESRYAQAFLPRLKEEVASYALTEPHAGSDVAAIRTRAEKAPGGFRLFGRKAWISHAPEASFFVVFAKVAEGREGIAAFLVERKEGMEVGPPLPKMGQKASPAAEVPLEGVLVPEEALIAREGFRLAMRVFDRSRPMVAAMAVGLLRRALDEALAYARVREAFGKPLWEHQGVGFKLAEMAMDLEAARLLTHRAADLAERGEANSMEAAMAKAFAADAAVRGVSEALQVFGGNGYSEDCPMAKLYRDAKVLQIYEGTSEIQRVIVLRELLRRERWASR</sequence>
<dbReference type="PANTHER" id="PTHR43884">
    <property type="entry name" value="ACYL-COA DEHYDROGENASE"/>
    <property type="match status" value="1"/>
</dbReference>
<proteinExistence type="inferred from homology"/>
<keyword evidence="5 9" id="KW-0560">Oxidoreductase</keyword>
<dbReference type="Pfam" id="PF02770">
    <property type="entry name" value="Acyl-CoA_dh_M"/>
    <property type="match status" value="1"/>
</dbReference>
<keyword evidence="3 5" id="KW-0285">Flavoprotein</keyword>
<dbReference type="InterPro" id="IPR006091">
    <property type="entry name" value="Acyl-CoA_Oxase/DH_mid-dom"/>
</dbReference>
<dbReference type="EMBL" id="CP010822">
    <property type="protein sequence ID" value="ALJ90676.1"/>
    <property type="molecule type" value="Genomic_DNA"/>
</dbReference>
<dbReference type="InterPro" id="IPR046373">
    <property type="entry name" value="Acyl-CoA_Oxase/DH_mid-dom_sf"/>
</dbReference>
<comment type="cofactor">
    <cofactor evidence="1 5">
        <name>FAD</name>
        <dbReference type="ChEBI" id="CHEBI:57692"/>
    </cofactor>
</comment>
<evidence type="ECO:0000259" key="7">
    <source>
        <dbReference type="Pfam" id="PF02770"/>
    </source>
</evidence>
<dbReference type="GO" id="GO:0016937">
    <property type="term" value="F:short-chain fatty acyl-CoA dehydrogenase activity"/>
    <property type="evidence" value="ECO:0007669"/>
    <property type="project" value="UniProtKB-EC"/>
</dbReference>
<dbReference type="InterPro" id="IPR013786">
    <property type="entry name" value="AcylCoA_DH/ox_N"/>
</dbReference>
<feature type="domain" description="Acyl-CoA dehydrogenase/oxidase N-terminal" evidence="8">
    <location>
        <begin position="46"/>
        <end position="133"/>
    </location>
</feature>
<organism evidence="9 10">
    <name type="scientific">Thermus aquaticus (strain ATCC BAA-2747 / Y51MC23)</name>
    <dbReference type="NCBI Taxonomy" id="498848"/>
    <lineage>
        <taxon>Bacteria</taxon>
        <taxon>Thermotogati</taxon>
        <taxon>Deinococcota</taxon>
        <taxon>Deinococci</taxon>
        <taxon>Thermales</taxon>
        <taxon>Thermaceae</taxon>
        <taxon>Thermus</taxon>
    </lineage>
</organism>
<dbReference type="InterPro" id="IPR009100">
    <property type="entry name" value="AcylCoA_DH/oxidase_NM_dom_sf"/>
</dbReference>
<evidence type="ECO:0000256" key="3">
    <source>
        <dbReference type="ARBA" id="ARBA00022630"/>
    </source>
</evidence>
<dbReference type="SUPFAM" id="SSF47203">
    <property type="entry name" value="Acyl-CoA dehydrogenase C-terminal domain-like"/>
    <property type="match status" value="1"/>
</dbReference>
<dbReference type="Gene3D" id="2.40.110.10">
    <property type="entry name" value="Butyryl-CoA Dehydrogenase, subunit A, domain 2"/>
    <property type="match status" value="1"/>
</dbReference>
<dbReference type="InterPro" id="IPR036250">
    <property type="entry name" value="AcylCo_DH-like_C"/>
</dbReference>
<dbReference type="PANTHER" id="PTHR43884:SF12">
    <property type="entry name" value="ISOVALERYL-COA DEHYDROGENASE, MITOCHONDRIAL-RELATED"/>
    <property type="match status" value="1"/>
</dbReference>
<comment type="similarity">
    <text evidence="2 5">Belongs to the acyl-CoA dehydrogenase family.</text>
</comment>
<protein>
    <submittedName>
        <fullName evidence="9">Butyryl-CoA dehydrogenase</fullName>
        <ecNumber evidence="9">1.3.8.1</ecNumber>
    </submittedName>
</protein>
<dbReference type="InterPro" id="IPR037069">
    <property type="entry name" value="AcylCoA_DH/ox_N_sf"/>
</dbReference>
<feature type="domain" description="Acyl-CoA oxidase/dehydrogenase middle" evidence="7">
    <location>
        <begin position="154"/>
        <end position="244"/>
    </location>
</feature>
<dbReference type="Gene3D" id="1.10.540.10">
    <property type="entry name" value="Acyl-CoA dehydrogenase/oxidase, N-terminal domain"/>
    <property type="match status" value="1"/>
</dbReference>
<accession>A0ABN4IKH8</accession>
<dbReference type="Pfam" id="PF00441">
    <property type="entry name" value="Acyl-CoA_dh_1"/>
    <property type="match status" value="1"/>
</dbReference>
<evidence type="ECO:0000313" key="9">
    <source>
        <dbReference type="EMBL" id="ALJ90676.1"/>
    </source>
</evidence>
<dbReference type="Pfam" id="PF02771">
    <property type="entry name" value="Acyl-CoA_dh_N"/>
    <property type="match status" value="1"/>
</dbReference>
<keyword evidence="10" id="KW-1185">Reference proteome</keyword>